<protein>
    <submittedName>
        <fullName evidence="2">Uncharacterized protein</fullName>
    </submittedName>
</protein>
<gene>
    <name evidence="2" type="ORF">E2R65_12970</name>
    <name evidence="1" type="ORF">GGR35_001763</name>
</gene>
<dbReference type="EMBL" id="JACIEG010000003">
    <property type="protein sequence ID" value="MBB3969160.1"/>
    <property type="molecule type" value="Genomic_DNA"/>
</dbReference>
<dbReference type="OrthoDB" id="8263000at2"/>
<keyword evidence="4" id="KW-1185">Reference proteome</keyword>
<dbReference type="Proteomes" id="UP000583101">
    <property type="component" value="Unassembled WGS sequence"/>
</dbReference>
<organism evidence="2 3">
    <name type="scientific">Mucilaginibacter phyllosphaerae</name>
    <dbReference type="NCBI Taxonomy" id="1812349"/>
    <lineage>
        <taxon>Bacteria</taxon>
        <taxon>Pseudomonadati</taxon>
        <taxon>Bacteroidota</taxon>
        <taxon>Sphingobacteriia</taxon>
        <taxon>Sphingobacteriales</taxon>
        <taxon>Sphingobacteriaceae</taxon>
        <taxon>Mucilaginibacter</taxon>
    </lineage>
</organism>
<reference evidence="1 4" key="3">
    <citation type="submission" date="2020-08" db="EMBL/GenBank/DDBJ databases">
        <title>Genomic Encyclopedia of Type Strains, Phase IV (KMG-IV): sequencing the most valuable type-strain genomes for metagenomic binning, comparative biology and taxonomic classification.</title>
        <authorList>
            <person name="Goeker M."/>
        </authorList>
    </citation>
    <scope>NUCLEOTIDE SEQUENCE [LARGE SCALE GENOMIC DNA]</scope>
    <source>
        <strain evidence="1 4">DSM 100995</strain>
    </source>
</reference>
<evidence type="ECO:0000313" key="2">
    <source>
        <dbReference type="EMBL" id="TEW66030.1"/>
    </source>
</evidence>
<dbReference type="Proteomes" id="UP000297248">
    <property type="component" value="Unassembled WGS sequence"/>
</dbReference>
<name>A0A4Y8AC30_9SPHI</name>
<dbReference type="RefSeq" id="WP_134336894.1">
    <property type="nucleotide sequence ID" value="NZ_BMCZ01000002.1"/>
</dbReference>
<evidence type="ECO:0000313" key="3">
    <source>
        <dbReference type="Proteomes" id="UP000297248"/>
    </source>
</evidence>
<reference evidence="2" key="2">
    <citation type="submission" date="2019-03" db="EMBL/GenBank/DDBJ databases">
        <authorList>
            <person name="Yan Y.-Q."/>
            <person name="Du Z.-J."/>
        </authorList>
    </citation>
    <scope>NUCLEOTIDE SEQUENCE</scope>
    <source>
        <strain evidence="2">PP-F2FG21</strain>
    </source>
</reference>
<dbReference type="AlphaFoldDB" id="A0A4Y8AC30"/>
<sequence length="811" mass="91603">METLNHPVTLTNTPPEHPGMDFAALRQEGINHLQHLAGNTWTDHNIHDPGITILDQLCYALTDLSYRISLDIGDLLARPGDDTYGSLFSPAQILTTSPVTITDFRKVLLDIPGVKNAWIEKITDPQPPIYFNPQKNTLSLHYDERSSADTAPASLQQVKIKGLYKVLISKSNRDHSDSNLLQQVNDRLQDCRGLCEDFEPAMIMAEEKITLKGTIEVINTEDVNRSAAEILYRLSSWLLPGINFYTLQQMLAKGKTVDEVMDGPALQHGFIDDDELNLFNRRPKLFASDLIREIMAMPEVRIIDNVLMSTAVKPGNSWILDLDTNRTPALDYEACLDSRNGLTFQKNGQVLQVNTEAVLSYLAHYKKAESKEILKPAERDIVPPRPAVSNLGAYYSIQNHFPQIYGIGETGLPESAPAERKAQAGQLKAYLLFFEQILANYFEQAAGLKDLFSFHNMDIKTYFHQSLAGKIPGVEELLDEKYTGVIADLTESRENALNRKDRFLNHLLARFGESLTDYSLWLNNEHRLNDGKLNANMLLTADPAQMEKERLESYKLKLVKDKLTFLQHYPAISSQRGKGFNYTQPAWRNENVSGLEKRIAGKLGINNPKTGSLTDNTGGFYMVEHILLRPMPADKTIVDRFMLPSYFSEFKKDKDGLAICTSQAHGLQNGEVIVIRDKDQDSSYTVSEVLVNSFKIDAAYNAGTIAARAKNGEPPLGWVRRDINSTIFAFTGEGEQGVVRDPYSFQLTFVFSDSNERFIDKNFRKFVESTIREETPAHLTVYIQWMADEALKRFESAYRVFLGQLEILRKP</sequence>
<evidence type="ECO:0000313" key="1">
    <source>
        <dbReference type="EMBL" id="MBB3969160.1"/>
    </source>
</evidence>
<reference evidence="2 3" key="1">
    <citation type="journal article" date="2016" name="Int. J. Syst. Evol. Microbiol.">
        <title>Proposal of Mucilaginibacter phyllosphaerae sp. nov. isolated from the phyllosphere of Galium album.</title>
        <authorList>
            <person name="Aydogan E.L."/>
            <person name="Busse H.J."/>
            <person name="Moser G."/>
            <person name="Muller C."/>
            <person name="Kampfer P."/>
            <person name="Glaeser S.P."/>
        </authorList>
    </citation>
    <scope>NUCLEOTIDE SEQUENCE [LARGE SCALE GENOMIC DNA]</scope>
    <source>
        <strain evidence="2 3">PP-F2FG21</strain>
    </source>
</reference>
<comment type="caution">
    <text evidence="2">The sequence shown here is derived from an EMBL/GenBank/DDBJ whole genome shotgun (WGS) entry which is preliminary data.</text>
</comment>
<dbReference type="EMBL" id="SNQG01000004">
    <property type="protein sequence ID" value="TEW66030.1"/>
    <property type="molecule type" value="Genomic_DNA"/>
</dbReference>
<evidence type="ECO:0000313" key="4">
    <source>
        <dbReference type="Proteomes" id="UP000583101"/>
    </source>
</evidence>
<proteinExistence type="predicted"/>
<accession>A0A4Y8AC30</accession>